<protein>
    <submittedName>
        <fullName evidence="1">(Atlantic silverside) hypothetical protein</fullName>
    </submittedName>
</protein>
<dbReference type="AlphaFoldDB" id="A0A8S4BEY0"/>
<name>A0A8S4BEY0_9TELE</name>
<sequence length="68" mass="7716">MTDRSHEAVSQQSPHTLRQRREVWTGTVGTAGKVFLPIRCYLFCAEASLVMLSCGSCHLLFSFLFQEH</sequence>
<organism evidence="1 2">
    <name type="scientific">Menidia menidia</name>
    <name type="common">Atlantic silverside</name>
    <dbReference type="NCBI Taxonomy" id="238744"/>
    <lineage>
        <taxon>Eukaryota</taxon>
        <taxon>Metazoa</taxon>
        <taxon>Chordata</taxon>
        <taxon>Craniata</taxon>
        <taxon>Vertebrata</taxon>
        <taxon>Euteleostomi</taxon>
        <taxon>Actinopterygii</taxon>
        <taxon>Neopterygii</taxon>
        <taxon>Teleostei</taxon>
        <taxon>Neoteleostei</taxon>
        <taxon>Acanthomorphata</taxon>
        <taxon>Ovalentaria</taxon>
        <taxon>Atherinomorphae</taxon>
        <taxon>Atheriniformes</taxon>
        <taxon>Atherinopsidae</taxon>
        <taxon>Menidiinae</taxon>
        <taxon>Menidia</taxon>
    </lineage>
</organism>
<reference evidence="1" key="1">
    <citation type="submission" date="2021-05" db="EMBL/GenBank/DDBJ databases">
        <authorList>
            <person name="Tigano A."/>
        </authorList>
    </citation>
    <scope>NUCLEOTIDE SEQUENCE</scope>
</reference>
<gene>
    <name evidence="1" type="ORF">MMEN_LOCUS14955</name>
</gene>
<evidence type="ECO:0000313" key="2">
    <source>
        <dbReference type="Proteomes" id="UP000677803"/>
    </source>
</evidence>
<dbReference type="EMBL" id="CAJRST010022223">
    <property type="protein sequence ID" value="CAG5958104.1"/>
    <property type="molecule type" value="Genomic_DNA"/>
</dbReference>
<dbReference type="Proteomes" id="UP000677803">
    <property type="component" value="Unassembled WGS sequence"/>
</dbReference>
<keyword evidence="2" id="KW-1185">Reference proteome</keyword>
<comment type="caution">
    <text evidence="1">The sequence shown here is derived from an EMBL/GenBank/DDBJ whole genome shotgun (WGS) entry which is preliminary data.</text>
</comment>
<proteinExistence type="predicted"/>
<accession>A0A8S4BEY0</accession>
<evidence type="ECO:0000313" key="1">
    <source>
        <dbReference type="EMBL" id="CAG5958104.1"/>
    </source>
</evidence>